<dbReference type="GO" id="GO:0070915">
    <property type="term" value="F:lysophosphatidic acid receptor activity"/>
    <property type="evidence" value="ECO:0007669"/>
    <property type="project" value="InterPro"/>
</dbReference>
<protein>
    <submittedName>
        <fullName evidence="13">Lysophosphatidic acid receptor 3</fullName>
    </submittedName>
</protein>
<keyword evidence="5 9" id="KW-0297">G-protein coupled receptor</keyword>
<feature type="transmembrane region" description="Helical" evidence="11">
    <location>
        <begin position="245"/>
        <end position="263"/>
    </location>
</feature>
<dbReference type="GO" id="GO:0030424">
    <property type="term" value="C:axon"/>
    <property type="evidence" value="ECO:0007669"/>
    <property type="project" value="Ensembl"/>
</dbReference>
<feature type="transmembrane region" description="Helical" evidence="11">
    <location>
        <begin position="208"/>
        <end position="229"/>
    </location>
</feature>
<dbReference type="InterPro" id="IPR005385">
    <property type="entry name" value="LPA_rcpt_EDG7"/>
</dbReference>
<dbReference type="PROSITE" id="PS50262">
    <property type="entry name" value="G_PROTEIN_RECEP_F1_2"/>
    <property type="match status" value="1"/>
</dbReference>
<feature type="transmembrane region" description="Helical" evidence="11">
    <location>
        <begin position="30"/>
        <end position="56"/>
    </location>
</feature>
<dbReference type="Ensembl" id="ENSBGRT00000001475.1">
    <property type="protein sequence ID" value="ENSBGRP00000001284.1"/>
    <property type="gene ID" value="ENSBGRG00000000803.1"/>
</dbReference>
<evidence type="ECO:0000256" key="11">
    <source>
        <dbReference type="SAM" id="Phobius"/>
    </source>
</evidence>
<keyword evidence="7 9" id="KW-0675">Receptor</keyword>
<keyword evidence="8 9" id="KW-0807">Transducer</keyword>
<keyword evidence="3 9" id="KW-0812">Transmembrane</keyword>
<proteinExistence type="inferred from homology"/>
<feature type="compositionally biased region" description="Polar residues" evidence="10">
    <location>
        <begin position="296"/>
        <end position="308"/>
    </location>
</feature>
<feature type="domain" description="G-protein coupled receptors family 1 profile" evidence="12">
    <location>
        <begin position="30"/>
        <end position="261"/>
    </location>
</feature>
<dbReference type="AlphaFoldDB" id="A0A8B9W3B4"/>
<dbReference type="GO" id="GO:0048668">
    <property type="term" value="P:collateral sprouting"/>
    <property type="evidence" value="ECO:0007669"/>
    <property type="project" value="Ensembl"/>
</dbReference>
<comment type="subcellular location">
    <subcellularLocation>
        <location evidence="1">Cell membrane</location>
        <topology evidence="1">Multi-pass membrane protein</topology>
    </subcellularLocation>
</comment>
<organism evidence="13 14">
    <name type="scientific">Bos mutus grunniens</name>
    <name type="common">Wild yak</name>
    <name type="synonym">Bos grunniens</name>
    <dbReference type="NCBI Taxonomy" id="30521"/>
    <lineage>
        <taxon>Eukaryota</taxon>
        <taxon>Metazoa</taxon>
        <taxon>Chordata</taxon>
        <taxon>Craniata</taxon>
        <taxon>Vertebrata</taxon>
        <taxon>Euteleostomi</taxon>
        <taxon>Mammalia</taxon>
        <taxon>Eutheria</taxon>
        <taxon>Laurasiatheria</taxon>
        <taxon>Artiodactyla</taxon>
        <taxon>Ruminantia</taxon>
        <taxon>Pecora</taxon>
        <taxon>Bovidae</taxon>
        <taxon>Bovinae</taxon>
        <taxon>Bos</taxon>
    </lineage>
</organism>
<keyword evidence="4 11" id="KW-1133">Transmembrane helix</keyword>
<dbReference type="Proteomes" id="UP000694520">
    <property type="component" value="Chromosome 3"/>
</dbReference>
<dbReference type="PANTHER" id="PTHR22750">
    <property type="entry name" value="G-PROTEIN COUPLED RECEPTOR"/>
    <property type="match status" value="1"/>
</dbReference>
<reference evidence="13" key="2">
    <citation type="submission" date="2025-08" db="UniProtKB">
        <authorList>
            <consortium name="Ensembl"/>
        </authorList>
    </citation>
    <scope>IDENTIFICATION</scope>
</reference>
<evidence type="ECO:0000256" key="6">
    <source>
        <dbReference type="ARBA" id="ARBA00023136"/>
    </source>
</evidence>
<dbReference type="GO" id="GO:0005929">
    <property type="term" value="C:cilium"/>
    <property type="evidence" value="ECO:0007669"/>
    <property type="project" value="Ensembl"/>
</dbReference>
<sequence>MNECYYDKRMDFFYNRSNTDTADEWTGTKLLIVLCFGTFFCLFIFFSNSLVIAAVIKNRKFHFPFYYLLANLAAGLLDASLTASLTNLLVIAVERHMSIMRMRVHSNLTKKRVTLLILFIWAIAIFMGAVPTLGWNCLCDISACSSLAPIYSRSYLIFWTVSNLMAFFIMVVVYLRIYMYVKRKTNVLSPHTSGSISRRRTPMKLMKTVMTVLGAFVVCWTPGLVVLLLDGLNCTRCNVQHVKRWFLLLALCNSVMNPIIYSYKDEDMYSTMKRMLCCFSQENPERRPSRLPSMVLSRSDTGGSQYTEDNNRGPVCNKSSS</sequence>
<keyword evidence="6 11" id="KW-0472">Membrane</keyword>
<feature type="region of interest" description="Disordered" evidence="10">
    <location>
        <begin position="283"/>
        <end position="321"/>
    </location>
</feature>
<dbReference type="GO" id="GO:0043410">
    <property type="term" value="P:positive regulation of MAPK cascade"/>
    <property type="evidence" value="ECO:0007669"/>
    <property type="project" value="Ensembl"/>
</dbReference>
<evidence type="ECO:0000313" key="14">
    <source>
        <dbReference type="Proteomes" id="UP000694520"/>
    </source>
</evidence>
<dbReference type="SMART" id="SM01381">
    <property type="entry name" value="7TM_GPCR_Srsx"/>
    <property type="match status" value="1"/>
</dbReference>
<dbReference type="Gene3D" id="1.20.1070.10">
    <property type="entry name" value="Rhodopsin 7-helix transmembrane proteins"/>
    <property type="match status" value="1"/>
</dbReference>
<reference evidence="13" key="3">
    <citation type="submission" date="2025-09" db="UniProtKB">
        <authorList>
            <consortium name="Ensembl"/>
        </authorList>
    </citation>
    <scope>IDENTIFICATION</scope>
</reference>
<dbReference type="GO" id="GO:0032060">
    <property type="term" value="P:bleb assembly"/>
    <property type="evidence" value="ECO:0007669"/>
    <property type="project" value="Ensembl"/>
</dbReference>
<evidence type="ECO:0000256" key="5">
    <source>
        <dbReference type="ARBA" id="ARBA00023040"/>
    </source>
</evidence>
<evidence type="ECO:0000256" key="8">
    <source>
        <dbReference type="ARBA" id="ARBA00023224"/>
    </source>
</evidence>
<dbReference type="InterPro" id="IPR000276">
    <property type="entry name" value="GPCR_Rhodpsn"/>
</dbReference>
<feature type="transmembrane region" description="Helical" evidence="11">
    <location>
        <begin position="68"/>
        <end position="93"/>
    </location>
</feature>
<keyword evidence="14" id="KW-1185">Reference proteome</keyword>
<evidence type="ECO:0000259" key="12">
    <source>
        <dbReference type="PROSITE" id="PS50262"/>
    </source>
</evidence>
<dbReference type="Pfam" id="PF00001">
    <property type="entry name" value="7tm_1"/>
    <property type="match status" value="1"/>
</dbReference>
<evidence type="ECO:0000256" key="9">
    <source>
        <dbReference type="RuleBase" id="RU000688"/>
    </source>
</evidence>
<dbReference type="GeneTree" id="ENSGT01120000271896"/>
<feature type="transmembrane region" description="Helical" evidence="11">
    <location>
        <begin position="113"/>
        <end position="135"/>
    </location>
</feature>
<dbReference type="GO" id="GO:0005886">
    <property type="term" value="C:plasma membrane"/>
    <property type="evidence" value="ECO:0007669"/>
    <property type="project" value="UniProtKB-SubCell"/>
</dbReference>
<evidence type="ECO:0000256" key="10">
    <source>
        <dbReference type="SAM" id="MobiDB-lite"/>
    </source>
</evidence>
<dbReference type="PROSITE" id="PS00237">
    <property type="entry name" value="G_PROTEIN_RECEP_F1_1"/>
    <property type="match status" value="1"/>
</dbReference>
<evidence type="ECO:0000256" key="2">
    <source>
        <dbReference type="ARBA" id="ARBA00022475"/>
    </source>
</evidence>
<dbReference type="SUPFAM" id="SSF81321">
    <property type="entry name" value="Family A G protein-coupled receptor-like"/>
    <property type="match status" value="1"/>
</dbReference>
<dbReference type="InterPro" id="IPR017452">
    <property type="entry name" value="GPCR_Rhodpsn_7TM"/>
</dbReference>
<evidence type="ECO:0000256" key="7">
    <source>
        <dbReference type="ARBA" id="ARBA00023170"/>
    </source>
</evidence>
<evidence type="ECO:0000256" key="3">
    <source>
        <dbReference type="ARBA" id="ARBA00022692"/>
    </source>
</evidence>
<evidence type="ECO:0000313" key="13">
    <source>
        <dbReference type="Ensembl" id="ENSBGRP00000001284.1"/>
    </source>
</evidence>
<dbReference type="PRINTS" id="PR01560">
    <property type="entry name" value="EDG7RECEPTOR"/>
</dbReference>
<reference evidence="13" key="1">
    <citation type="submission" date="2019-05" db="EMBL/GenBank/DDBJ databases">
        <authorList>
            <person name="Zhang S."/>
            <person name="Liu J."/>
        </authorList>
    </citation>
    <scope>NUCLEOTIDE SEQUENCE [LARGE SCALE GENOMIC DNA]</scope>
</reference>
<dbReference type="GO" id="GO:0048672">
    <property type="term" value="P:positive regulation of collateral sprouting"/>
    <property type="evidence" value="ECO:0007669"/>
    <property type="project" value="Ensembl"/>
</dbReference>
<name>A0A8B9W3B4_BOSMU</name>
<gene>
    <name evidence="13" type="primary">LPAR3</name>
</gene>
<evidence type="ECO:0000256" key="1">
    <source>
        <dbReference type="ARBA" id="ARBA00004651"/>
    </source>
</evidence>
<dbReference type="GO" id="GO:0010467">
    <property type="term" value="P:gene expression"/>
    <property type="evidence" value="ECO:0007669"/>
    <property type="project" value="Ensembl"/>
</dbReference>
<comment type="similarity">
    <text evidence="9">Belongs to the G-protein coupled receptor 1 family.</text>
</comment>
<accession>A0A8B9W3B4</accession>
<keyword evidence="2" id="KW-1003">Cell membrane</keyword>
<evidence type="ECO:0000256" key="4">
    <source>
        <dbReference type="ARBA" id="ARBA00022989"/>
    </source>
</evidence>
<feature type="transmembrane region" description="Helical" evidence="11">
    <location>
        <begin position="155"/>
        <end position="175"/>
    </location>
</feature>
<dbReference type="PRINTS" id="PR00237">
    <property type="entry name" value="GPCRRHODOPSN"/>
</dbReference>